<dbReference type="InterPro" id="IPR001678">
    <property type="entry name" value="MeTrfase_RsmB-F_NOP2_dom"/>
</dbReference>
<dbReference type="Pfam" id="PF17126">
    <property type="entry name" value="RsmF_methylt_CI"/>
    <property type="match status" value="1"/>
</dbReference>
<dbReference type="InterPro" id="IPR031341">
    <property type="entry name" value="Methyltr_RsmF_N"/>
</dbReference>
<evidence type="ECO:0000256" key="1">
    <source>
        <dbReference type="ARBA" id="ARBA00022490"/>
    </source>
</evidence>
<evidence type="ECO:0000256" key="3">
    <source>
        <dbReference type="ARBA" id="ARBA00022679"/>
    </source>
</evidence>
<evidence type="ECO:0000256" key="6">
    <source>
        <dbReference type="PROSITE-ProRule" id="PRU01023"/>
    </source>
</evidence>
<dbReference type="RefSeq" id="WP_087019452.1">
    <property type="nucleotide sequence ID" value="NZ_NHOC01000005.1"/>
</dbReference>
<organism evidence="8 9">
    <name type="scientific">Butyricicoccus porcorum</name>
    <dbReference type="NCBI Taxonomy" id="1945634"/>
    <lineage>
        <taxon>Bacteria</taxon>
        <taxon>Bacillati</taxon>
        <taxon>Bacillota</taxon>
        <taxon>Clostridia</taxon>
        <taxon>Eubacteriales</taxon>
        <taxon>Butyricicoccaceae</taxon>
        <taxon>Butyricicoccus</taxon>
    </lineage>
</organism>
<keyword evidence="9" id="KW-1185">Reference proteome</keyword>
<evidence type="ECO:0000256" key="2">
    <source>
        <dbReference type="ARBA" id="ARBA00022603"/>
    </source>
</evidence>
<dbReference type="GO" id="GO:0001510">
    <property type="term" value="P:RNA methylation"/>
    <property type="evidence" value="ECO:0007669"/>
    <property type="project" value="InterPro"/>
</dbReference>
<dbReference type="InterPro" id="IPR023267">
    <property type="entry name" value="RCMT"/>
</dbReference>
<dbReference type="GO" id="GO:0003723">
    <property type="term" value="F:RNA binding"/>
    <property type="evidence" value="ECO:0007669"/>
    <property type="project" value="UniProtKB-UniRule"/>
</dbReference>
<evidence type="ECO:0000256" key="5">
    <source>
        <dbReference type="ARBA" id="ARBA00022884"/>
    </source>
</evidence>
<proteinExistence type="inferred from homology"/>
<dbReference type="Proteomes" id="UP000194903">
    <property type="component" value="Unassembled WGS sequence"/>
</dbReference>
<dbReference type="PRINTS" id="PR02008">
    <property type="entry name" value="RCMTFAMILY"/>
</dbReference>
<feature type="active site" description="Nucleophile" evidence="6">
    <location>
        <position position="232"/>
    </location>
</feature>
<feature type="binding site" evidence="6">
    <location>
        <position position="133"/>
    </location>
    <ligand>
        <name>S-adenosyl-L-methionine</name>
        <dbReference type="ChEBI" id="CHEBI:59789"/>
    </ligand>
</feature>
<feature type="binding site" evidence="6">
    <location>
        <begin position="109"/>
        <end position="115"/>
    </location>
    <ligand>
        <name>S-adenosyl-L-methionine</name>
        <dbReference type="ChEBI" id="CHEBI:59789"/>
    </ligand>
</feature>
<feature type="binding site" evidence="6">
    <location>
        <position position="178"/>
    </location>
    <ligand>
        <name>S-adenosyl-L-methionine</name>
        <dbReference type="ChEBI" id="CHEBI:59789"/>
    </ligand>
</feature>
<dbReference type="Gene3D" id="2.30.130.60">
    <property type="match status" value="1"/>
</dbReference>
<keyword evidence="1" id="KW-0963">Cytoplasm</keyword>
<comment type="caution">
    <text evidence="8">The sequence shown here is derived from an EMBL/GenBank/DDBJ whole genome shotgun (WGS) entry which is preliminary data.</text>
</comment>
<dbReference type="InterPro" id="IPR049560">
    <property type="entry name" value="MeTrfase_RsmB-F_NOP2_cat"/>
</dbReference>
<dbReference type="Pfam" id="PF17125">
    <property type="entry name" value="Methyltr_RsmF_N"/>
    <property type="match status" value="1"/>
</dbReference>
<sequence>MALPIEFEQRMQRLLGDEYPAFQDALARPQARGLRVNPLKISPAAFAGHAPFSLTPVPWAEEGFFYPETERPGRHPYYEAGAYYIQEPSAMAVGALADAQPGETVLDLCAAPGGKTTHLAGRMRGAGLLVANEINTSRAAVLAQSVERMGIPNCVVLNETPERLAQYFPGFFDKIVVDAPCSGEGMFRKDGNPAQDEWTPELPAFCAERQAGILDCAADMLRGGGILVYSTCTFAPEEDEGTLSRFLERHPDFEMVQVADPPILFAPARPDWAENGNPSVAAAFRLWPHQLDGEGHFAAVLRKTGAPAEQPEVTFPAARTKKEQEAYERMIQPVLEHVRELPNGCVRQRKDRLYLLTDPRMQEVDELRVRACGVELGTLRKNRFEPSHALAHALPPAAFYRVCDLPADDPRVEQYLRGETFPWDGEKGWTAVAADGFVLGWGKCAGGIMKNHYPRGLRWVGR</sequence>
<feature type="domain" description="SAM-dependent MTase RsmB/NOP-type" evidence="7">
    <location>
        <begin position="22"/>
        <end position="304"/>
    </location>
</feature>
<keyword evidence="5 6" id="KW-0694">RNA-binding</keyword>
<keyword evidence="4 6" id="KW-0949">S-adenosyl-L-methionine</keyword>
<name>A0A252F4J6_9FIRM</name>
<evidence type="ECO:0000313" key="9">
    <source>
        <dbReference type="Proteomes" id="UP000194903"/>
    </source>
</evidence>
<dbReference type="Pfam" id="PF13636">
    <property type="entry name" value="Methyltranf_PUA"/>
    <property type="match status" value="1"/>
</dbReference>
<keyword evidence="3 6" id="KW-0808">Transferase</keyword>
<reference evidence="8 9" key="1">
    <citation type="submission" date="2017-05" db="EMBL/GenBank/DDBJ databases">
        <title>Butyricicoccus porcorum sp. nov. a butyrate-producing bacterium from the swine intestinal tract.</title>
        <authorList>
            <person name="Trachsel J."/>
            <person name="Humphrey S."/>
            <person name="Allen H.K."/>
        </authorList>
    </citation>
    <scope>NUCLEOTIDE SEQUENCE [LARGE SCALE GENOMIC DNA]</scope>
    <source>
        <strain evidence="8">BB10</strain>
    </source>
</reference>
<gene>
    <name evidence="8" type="ORF">CBW42_07680</name>
</gene>
<dbReference type="GO" id="GO:0008173">
    <property type="term" value="F:RNA methyltransferase activity"/>
    <property type="evidence" value="ECO:0007669"/>
    <property type="project" value="InterPro"/>
</dbReference>
<dbReference type="PANTHER" id="PTHR22807:SF30">
    <property type="entry name" value="28S RRNA (CYTOSINE(4447)-C(5))-METHYLTRANSFERASE-RELATED"/>
    <property type="match status" value="1"/>
</dbReference>
<dbReference type="AlphaFoldDB" id="A0A252F4J6"/>
<dbReference type="PANTHER" id="PTHR22807">
    <property type="entry name" value="NOP2 YEAST -RELATED NOL1/NOP2/FMU SUN DOMAIN-CONTAINING"/>
    <property type="match status" value="1"/>
</dbReference>
<accession>A0A252F4J6</accession>
<dbReference type="PROSITE" id="PS51686">
    <property type="entry name" value="SAM_MT_RSMB_NOP"/>
    <property type="match status" value="1"/>
</dbReference>
<keyword evidence="2 6" id="KW-0489">Methyltransferase</keyword>
<comment type="caution">
    <text evidence="6">Lacks conserved residue(s) required for the propagation of feature annotation.</text>
</comment>
<dbReference type="Pfam" id="PF01189">
    <property type="entry name" value="Methyltr_RsmB-F"/>
    <property type="match status" value="1"/>
</dbReference>
<evidence type="ECO:0000256" key="4">
    <source>
        <dbReference type="ARBA" id="ARBA00022691"/>
    </source>
</evidence>
<dbReference type="Gene3D" id="3.30.70.1170">
    <property type="entry name" value="Sun protein, domain 3"/>
    <property type="match status" value="1"/>
</dbReference>
<evidence type="ECO:0000259" key="7">
    <source>
        <dbReference type="PROSITE" id="PS51686"/>
    </source>
</evidence>
<dbReference type="SUPFAM" id="SSF53335">
    <property type="entry name" value="S-adenosyl-L-methionine-dependent methyltransferases"/>
    <property type="match status" value="1"/>
</dbReference>
<dbReference type="OrthoDB" id="9810297at2"/>
<dbReference type="EMBL" id="NHOC01000005">
    <property type="protein sequence ID" value="OUM20695.1"/>
    <property type="molecule type" value="Genomic_DNA"/>
</dbReference>
<dbReference type="InterPro" id="IPR029063">
    <property type="entry name" value="SAM-dependent_MTases_sf"/>
</dbReference>
<dbReference type="InterPro" id="IPR027391">
    <property type="entry name" value="Nol1_Nop2_Fmu_2"/>
</dbReference>
<dbReference type="CDD" id="cd21147">
    <property type="entry name" value="RsmF_methylt_CTD1"/>
    <property type="match status" value="1"/>
</dbReference>
<dbReference type="InterPro" id="IPR031340">
    <property type="entry name" value="RsmF_methylt_CI"/>
</dbReference>
<dbReference type="Gene3D" id="3.40.50.150">
    <property type="entry name" value="Vaccinia Virus protein VP39"/>
    <property type="match status" value="1"/>
</dbReference>
<protein>
    <submittedName>
        <fullName evidence="8">SAM-dependent methyltransferase</fullName>
    </submittedName>
</protein>
<comment type="similarity">
    <text evidence="6">Belongs to the class I-like SAM-binding methyltransferase superfamily. RsmB/NOP family.</text>
</comment>
<evidence type="ECO:0000313" key="8">
    <source>
        <dbReference type="EMBL" id="OUM20695.1"/>
    </source>
</evidence>
<dbReference type="CDD" id="cd02440">
    <property type="entry name" value="AdoMet_MTases"/>
    <property type="match status" value="1"/>
</dbReference>